<organism evidence="1 2">
    <name type="scientific">Kingdonia uniflora</name>
    <dbReference type="NCBI Taxonomy" id="39325"/>
    <lineage>
        <taxon>Eukaryota</taxon>
        <taxon>Viridiplantae</taxon>
        <taxon>Streptophyta</taxon>
        <taxon>Embryophyta</taxon>
        <taxon>Tracheophyta</taxon>
        <taxon>Spermatophyta</taxon>
        <taxon>Magnoliopsida</taxon>
        <taxon>Ranunculales</taxon>
        <taxon>Circaeasteraceae</taxon>
        <taxon>Kingdonia</taxon>
    </lineage>
</organism>
<proteinExistence type="predicted"/>
<gene>
    <name evidence="1" type="ORF">GIB67_008963</name>
</gene>
<name>A0A7J7LVR2_9MAGN</name>
<evidence type="ECO:0000313" key="2">
    <source>
        <dbReference type="Proteomes" id="UP000541444"/>
    </source>
</evidence>
<keyword evidence="2" id="KW-1185">Reference proteome</keyword>
<comment type="caution">
    <text evidence="1">The sequence shown here is derived from an EMBL/GenBank/DDBJ whole genome shotgun (WGS) entry which is preliminary data.</text>
</comment>
<protein>
    <submittedName>
        <fullName evidence="1">Uncharacterized protein</fullName>
    </submittedName>
</protein>
<sequence length="78" mass="9117">MVLITEKAIHFNHIFICDLLISLIHLIRDSSKFYHQENIKAYLSYAKKPTGQRVSRPSFEDDGCGRMQRCICIKRCSK</sequence>
<dbReference type="EMBL" id="JACGCM010001965">
    <property type="protein sequence ID" value="KAF6146677.1"/>
    <property type="molecule type" value="Genomic_DNA"/>
</dbReference>
<evidence type="ECO:0000313" key="1">
    <source>
        <dbReference type="EMBL" id="KAF6146677.1"/>
    </source>
</evidence>
<reference evidence="1 2" key="1">
    <citation type="journal article" date="2020" name="IScience">
        <title>Genome Sequencing of the Endangered Kingdonia uniflora (Circaeasteraceae, Ranunculales) Reveals Potential Mechanisms of Evolutionary Specialization.</title>
        <authorList>
            <person name="Sun Y."/>
            <person name="Deng T."/>
            <person name="Zhang A."/>
            <person name="Moore M.J."/>
            <person name="Landis J.B."/>
            <person name="Lin N."/>
            <person name="Zhang H."/>
            <person name="Zhang X."/>
            <person name="Huang J."/>
            <person name="Zhang X."/>
            <person name="Sun H."/>
            <person name="Wang H."/>
        </authorList>
    </citation>
    <scope>NUCLEOTIDE SEQUENCE [LARGE SCALE GENOMIC DNA]</scope>
    <source>
        <strain evidence="1">TB1705</strain>
        <tissue evidence="1">Leaf</tissue>
    </source>
</reference>
<accession>A0A7J7LVR2</accession>
<dbReference type="AlphaFoldDB" id="A0A7J7LVR2"/>
<dbReference type="Proteomes" id="UP000541444">
    <property type="component" value="Unassembled WGS sequence"/>
</dbReference>